<keyword evidence="2" id="KW-1185">Reference proteome</keyword>
<dbReference type="PATRIC" id="fig|516051.4.peg.818"/>
<protein>
    <recommendedName>
        <fullName evidence="3">DUF1569 domain-containing protein</fullName>
    </recommendedName>
</protein>
<name>A0A0D5YRG8_9FLAO</name>
<dbReference type="Pfam" id="PF07606">
    <property type="entry name" value="DUF1569"/>
    <property type="match status" value="1"/>
</dbReference>
<reference evidence="1 2" key="1">
    <citation type="submission" date="2015-03" db="EMBL/GenBank/DDBJ databases">
        <title>Complete genome sequence of Muricauda lutaonensis CC-HSB-11T, isolated from a coastal hot spring.</title>
        <authorList>
            <person name="Kim K.M."/>
        </authorList>
    </citation>
    <scope>NUCLEOTIDE SEQUENCE [LARGE SCALE GENOMIC DNA]</scope>
    <source>
        <strain evidence="1 2">CC-HSB-11</strain>
    </source>
</reference>
<proteinExistence type="predicted"/>
<evidence type="ECO:0000313" key="2">
    <source>
        <dbReference type="Proteomes" id="UP000032726"/>
    </source>
</evidence>
<accession>A0A0D5YRG8</accession>
<dbReference type="Gene3D" id="1.20.120.450">
    <property type="entry name" value="dinb family like domain"/>
    <property type="match status" value="1"/>
</dbReference>
<sequence>MKSLFDKEAYEEIVARIDSLSPDSQRQWGKMSVGQMAWHCQFPLKIAIKNEDKGVRGNPLVRWFFKKSLYNDRPWRKNLPTAPALKAKQEKDFETEVKKLKELVKQCHDIGNRTEWNPHPLFGRFTPEQWGQLQYKHLDHHLRQFGV</sequence>
<organism evidence="1 2">
    <name type="scientific">Flagellimonas lutaonensis</name>
    <dbReference type="NCBI Taxonomy" id="516051"/>
    <lineage>
        <taxon>Bacteria</taxon>
        <taxon>Pseudomonadati</taxon>
        <taxon>Bacteroidota</taxon>
        <taxon>Flavobacteriia</taxon>
        <taxon>Flavobacteriales</taxon>
        <taxon>Flavobacteriaceae</taxon>
        <taxon>Flagellimonas</taxon>
    </lineage>
</organism>
<dbReference type="InterPro" id="IPR034660">
    <property type="entry name" value="DinB/YfiT-like"/>
</dbReference>
<dbReference type="Proteomes" id="UP000032726">
    <property type="component" value="Chromosome"/>
</dbReference>
<dbReference type="STRING" id="516051.VC82_789"/>
<dbReference type="OrthoDB" id="2599194at2"/>
<evidence type="ECO:0008006" key="3">
    <source>
        <dbReference type="Google" id="ProtNLM"/>
    </source>
</evidence>
<dbReference type="InterPro" id="IPR011463">
    <property type="entry name" value="DUF1569"/>
</dbReference>
<dbReference type="EMBL" id="CP011071">
    <property type="protein sequence ID" value="AKA34451.1"/>
    <property type="molecule type" value="Genomic_DNA"/>
</dbReference>
<dbReference type="SUPFAM" id="SSF109854">
    <property type="entry name" value="DinB/YfiT-like putative metalloenzymes"/>
    <property type="match status" value="1"/>
</dbReference>
<dbReference type="KEGG" id="mlt:VC82_789"/>
<gene>
    <name evidence="1" type="ORF">VC82_789</name>
</gene>
<dbReference type="AlphaFoldDB" id="A0A0D5YRG8"/>
<evidence type="ECO:0000313" key="1">
    <source>
        <dbReference type="EMBL" id="AKA34451.1"/>
    </source>
</evidence>
<dbReference type="HOGENOM" id="CLU_142853_0_0_10"/>
<dbReference type="RefSeq" id="WP_045801215.1">
    <property type="nucleotide sequence ID" value="NZ_CP011071.1"/>
</dbReference>